<dbReference type="GO" id="GO:0004930">
    <property type="term" value="F:G protein-coupled receptor activity"/>
    <property type="evidence" value="ECO:0007669"/>
    <property type="project" value="UniProtKB-KW"/>
</dbReference>
<dbReference type="Proteomes" id="UP001163046">
    <property type="component" value="Unassembled WGS sequence"/>
</dbReference>
<evidence type="ECO:0000256" key="2">
    <source>
        <dbReference type="ARBA" id="ARBA00022475"/>
    </source>
</evidence>
<gene>
    <name evidence="11" type="ORF">OS493_038994</name>
</gene>
<evidence type="ECO:0000313" key="12">
    <source>
        <dbReference type="Proteomes" id="UP001163046"/>
    </source>
</evidence>
<dbReference type="AlphaFoldDB" id="A0A9W9Z5T0"/>
<sequence length="325" mass="36411">MNSSKVHEQTKCEGALDPASSISLAVLNSISGLAAICGNLLVLLAIYKHPRLHTISNYFIASLAMADFIVGLVINPIWAFKCGLNIWENHGQAYFSVAAECLSIHTIAATTLSFCAISIDRYLAVVKVFRYSLILTVHRCKVAICLIWLSAILLPLPRLFVKDPLELPKLWISGSVFIFIIPLNIVAFCYFHIFRVARSQARKIRQASVRDNQTTREALVNAKKERKTALTIAIIIGLFIIFWSPTMILSSVQMLIKDDCLKIKLIRWWFWSLFSLLPTRQSTLGCMRSGAANIAPPFGNFSGETAELLSLNLAERRQRKRRTGT</sequence>
<feature type="transmembrane region" description="Helical" evidence="9">
    <location>
        <begin position="140"/>
        <end position="160"/>
    </location>
</feature>
<keyword evidence="7" id="KW-0675">Receptor</keyword>
<evidence type="ECO:0000256" key="5">
    <source>
        <dbReference type="ARBA" id="ARBA00023040"/>
    </source>
</evidence>
<keyword evidence="8" id="KW-0807">Transducer</keyword>
<dbReference type="InterPro" id="IPR017452">
    <property type="entry name" value="GPCR_Rhodpsn_7TM"/>
</dbReference>
<dbReference type="PROSITE" id="PS50262">
    <property type="entry name" value="G_PROTEIN_RECEP_F1_2"/>
    <property type="match status" value="1"/>
</dbReference>
<evidence type="ECO:0000256" key="9">
    <source>
        <dbReference type="SAM" id="Phobius"/>
    </source>
</evidence>
<keyword evidence="6 9" id="KW-0472">Membrane</keyword>
<dbReference type="Pfam" id="PF00001">
    <property type="entry name" value="7tm_1"/>
    <property type="match status" value="1"/>
</dbReference>
<evidence type="ECO:0000259" key="10">
    <source>
        <dbReference type="PROSITE" id="PS50262"/>
    </source>
</evidence>
<keyword evidence="5" id="KW-0297">G-protein coupled receptor</keyword>
<keyword evidence="4 9" id="KW-1133">Transmembrane helix</keyword>
<proteinExistence type="predicted"/>
<dbReference type="OrthoDB" id="9445642at2759"/>
<feature type="transmembrane region" description="Helical" evidence="9">
    <location>
        <begin position="58"/>
        <end position="80"/>
    </location>
</feature>
<feature type="transmembrane region" description="Helical" evidence="9">
    <location>
        <begin position="229"/>
        <end position="256"/>
    </location>
</feature>
<dbReference type="InterPro" id="IPR000276">
    <property type="entry name" value="GPCR_Rhodpsn"/>
</dbReference>
<reference evidence="11" key="1">
    <citation type="submission" date="2023-01" db="EMBL/GenBank/DDBJ databases">
        <title>Genome assembly of the deep-sea coral Lophelia pertusa.</title>
        <authorList>
            <person name="Herrera S."/>
            <person name="Cordes E."/>
        </authorList>
    </citation>
    <scope>NUCLEOTIDE SEQUENCE</scope>
    <source>
        <strain evidence="11">USNM1676648</strain>
        <tissue evidence="11">Polyp</tissue>
    </source>
</reference>
<feature type="transmembrane region" description="Helical" evidence="9">
    <location>
        <begin position="172"/>
        <end position="193"/>
    </location>
</feature>
<feature type="transmembrane region" description="Helical" evidence="9">
    <location>
        <begin position="25"/>
        <end position="46"/>
    </location>
</feature>
<keyword evidence="12" id="KW-1185">Reference proteome</keyword>
<dbReference type="Gene3D" id="1.20.1070.10">
    <property type="entry name" value="Rhodopsin 7-helix transmembrane proteins"/>
    <property type="match status" value="1"/>
</dbReference>
<evidence type="ECO:0000256" key="8">
    <source>
        <dbReference type="ARBA" id="ARBA00023224"/>
    </source>
</evidence>
<evidence type="ECO:0000256" key="6">
    <source>
        <dbReference type="ARBA" id="ARBA00023136"/>
    </source>
</evidence>
<organism evidence="11 12">
    <name type="scientific">Desmophyllum pertusum</name>
    <dbReference type="NCBI Taxonomy" id="174260"/>
    <lineage>
        <taxon>Eukaryota</taxon>
        <taxon>Metazoa</taxon>
        <taxon>Cnidaria</taxon>
        <taxon>Anthozoa</taxon>
        <taxon>Hexacorallia</taxon>
        <taxon>Scleractinia</taxon>
        <taxon>Caryophylliina</taxon>
        <taxon>Caryophylliidae</taxon>
        <taxon>Desmophyllum</taxon>
    </lineage>
</organism>
<evidence type="ECO:0000256" key="1">
    <source>
        <dbReference type="ARBA" id="ARBA00004651"/>
    </source>
</evidence>
<dbReference type="PANTHER" id="PTHR24249">
    <property type="entry name" value="HISTAMINE RECEPTOR-RELATED G-PROTEIN COUPLED RECEPTOR"/>
    <property type="match status" value="1"/>
</dbReference>
<dbReference type="PANTHER" id="PTHR24249:SF372">
    <property type="entry name" value="G-PROTEIN COUPLED RECEPTORS FAMILY 1 PROFILE DOMAIN-CONTAINING PROTEIN"/>
    <property type="match status" value="1"/>
</dbReference>
<dbReference type="GO" id="GO:0005886">
    <property type="term" value="C:plasma membrane"/>
    <property type="evidence" value="ECO:0007669"/>
    <property type="project" value="UniProtKB-SubCell"/>
</dbReference>
<name>A0A9W9Z5T0_9CNID</name>
<dbReference type="PRINTS" id="PR00237">
    <property type="entry name" value="GPCRRHODOPSN"/>
</dbReference>
<dbReference type="EMBL" id="MU826490">
    <property type="protein sequence ID" value="KAJ7375766.1"/>
    <property type="molecule type" value="Genomic_DNA"/>
</dbReference>
<feature type="non-terminal residue" evidence="11">
    <location>
        <position position="325"/>
    </location>
</feature>
<evidence type="ECO:0000256" key="4">
    <source>
        <dbReference type="ARBA" id="ARBA00022989"/>
    </source>
</evidence>
<evidence type="ECO:0000313" key="11">
    <source>
        <dbReference type="EMBL" id="KAJ7375766.1"/>
    </source>
</evidence>
<dbReference type="SMART" id="SM01381">
    <property type="entry name" value="7TM_GPCR_Srsx"/>
    <property type="match status" value="1"/>
</dbReference>
<feature type="domain" description="G-protein coupled receptors family 1 profile" evidence="10">
    <location>
        <begin position="38"/>
        <end position="249"/>
    </location>
</feature>
<dbReference type="InterPro" id="IPR050569">
    <property type="entry name" value="TAAR"/>
</dbReference>
<keyword evidence="3 9" id="KW-0812">Transmembrane</keyword>
<dbReference type="SUPFAM" id="SSF81321">
    <property type="entry name" value="Family A G protein-coupled receptor-like"/>
    <property type="match status" value="1"/>
</dbReference>
<comment type="subcellular location">
    <subcellularLocation>
        <location evidence="1">Cell membrane</location>
        <topology evidence="1">Multi-pass membrane protein</topology>
    </subcellularLocation>
</comment>
<accession>A0A9W9Z5T0</accession>
<evidence type="ECO:0000256" key="3">
    <source>
        <dbReference type="ARBA" id="ARBA00022692"/>
    </source>
</evidence>
<keyword evidence="2" id="KW-1003">Cell membrane</keyword>
<evidence type="ECO:0000256" key="7">
    <source>
        <dbReference type="ARBA" id="ARBA00023170"/>
    </source>
</evidence>
<feature type="transmembrane region" description="Helical" evidence="9">
    <location>
        <begin position="92"/>
        <end position="119"/>
    </location>
</feature>
<comment type="caution">
    <text evidence="11">The sequence shown here is derived from an EMBL/GenBank/DDBJ whole genome shotgun (WGS) entry which is preliminary data.</text>
</comment>
<protein>
    <recommendedName>
        <fullName evidence="10">G-protein coupled receptors family 1 profile domain-containing protein</fullName>
    </recommendedName>
</protein>
<dbReference type="CDD" id="cd00637">
    <property type="entry name" value="7tm_classA_rhodopsin-like"/>
    <property type="match status" value="1"/>
</dbReference>